<protein>
    <submittedName>
        <fullName evidence="2">Uncharacterized protein</fullName>
    </submittedName>
</protein>
<gene>
    <name evidence="2" type="ORF">HYALB_00001219</name>
</gene>
<dbReference type="OrthoDB" id="10257049at2759"/>
<name>A0A9N9Q2M4_9HELO</name>
<feature type="compositionally biased region" description="Basic and acidic residues" evidence="1">
    <location>
        <begin position="237"/>
        <end position="251"/>
    </location>
</feature>
<feature type="region of interest" description="Disordered" evidence="1">
    <location>
        <begin position="94"/>
        <end position="142"/>
    </location>
</feature>
<feature type="compositionally biased region" description="Low complexity" evidence="1">
    <location>
        <begin position="44"/>
        <end position="54"/>
    </location>
</feature>
<feature type="compositionally biased region" description="Basic and acidic residues" evidence="1">
    <location>
        <begin position="482"/>
        <end position="498"/>
    </location>
</feature>
<dbReference type="GO" id="GO:0070860">
    <property type="term" value="C:RNA polymerase I core factor complex"/>
    <property type="evidence" value="ECO:0007669"/>
    <property type="project" value="TreeGrafter"/>
</dbReference>
<dbReference type="PANTHER" id="PTHR28244:SF1">
    <property type="entry name" value="RNA POLYMERASE I-SPECIFIC TRANSCRIPTION INITIATION FACTOR RRN11"/>
    <property type="match status" value="1"/>
</dbReference>
<feature type="compositionally biased region" description="Acidic residues" evidence="1">
    <location>
        <begin position="470"/>
        <end position="481"/>
    </location>
</feature>
<evidence type="ECO:0000313" key="2">
    <source>
        <dbReference type="EMBL" id="CAG8972527.1"/>
    </source>
</evidence>
<dbReference type="GO" id="GO:0042790">
    <property type="term" value="P:nucleolar large rRNA transcription by RNA polymerase I"/>
    <property type="evidence" value="ECO:0007669"/>
    <property type="project" value="TreeGrafter"/>
</dbReference>
<dbReference type="GO" id="GO:0001164">
    <property type="term" value="F:RNA polymerase I core promoter sequence-specific DNA binding"/>
    <property type="evidence" value="ECO:0007669"/>
    <property type="project" value="InterPro"/>
</dbReference>
<dbReference type="PANTHER" id="PTHR28244">
    <property type="entry name" value="RNA POLYMERASE I-SPECIFIC TRANSCRIPTION INITIATION FACTOR RRN11"/>
    <property type="match status" value="1"/>
</dbReference>
<dbReference type="InterPro" id="IPR007224">
    <property type="entry name" value="TIF_Rrn11"/>
</dbReference>
<accession>A0A9N9Q2M4</accession>
<proteinExistence type="predicted"/>
<keyword evidence="3" id="KW-1185">Reference proteome</keyword>
<reference evidence="2" key="1">
    <citation type="submission" date="2021-07" db="EMBL/GenBank/DDBJ databases">
        <authorList>
            <person name="Durling M."/>
        </authorList>
    </citation>
    <scope>NUCLEOTIDE SEQUENCE</scope>
</reference>
<dbReference type="GO" id="GO:0001181">
    <property type="term" value="F:RNA polymerase I general transcription initiation factor activity"/>
    <property type="evidence" value="ECO:0007669"/>
    <property type="project" value="InterPro"/>
</dbReference>
<feature type="region of interest" description="Disordered" evidence="1">
    <location>
        <begin position="212"/>
        <end position="251"/>
    </location>
</feature>
<dbReference type="Proteomes" id="UP000701801">
    <property type="component" value="Unassembled WGS sequence"/>
</dbReference>
<dbReference type="EMBL" id="CAJVRM010000045">
    <property type="protein sequence ID" value="CAG8972527.1"/>
    <property type="molecule type" value="Genomic_DNA"/>
</dbReference>
<organism evidence="2 3">
    <name type="scientific">Hymenoscyphus albidus</name>
    <dbReference type="NCBI Taxonomy" id="595503"/>
    <lineage>
        <taxon>Eukaryota</taxon>
        <taxon>Fungi</taxon>
        <taxon>Dikarya</taxon>
        <taxon>Ascomycota</taxon>
        <taxon>Pezizomycotina</taxon>
        <taxon>Leotiomycetes</taxon>
        <taxon>Helotiales</taxon>
        <taxon>Helotiaceae</taxon>
        <taxon>Hymenoscyphus</taxon>
    </lineage>
</organism>
<comment type="caution">
    <text evidence="2">The sequence shown here is derived from an EMBL/GenBank/DDBJ whole genome shotgun (WGS) entry which is preliminary data.</text>
</comment>
<evidence type="ECO:0000256" key="1">
    <source>
        <dbReference type="SAM" id="MobiDB-lite"/>
    </source>
</evidence>
<dbReference type="Pfam" id="PF04090">
    <property type="entry name" value="Rrn11"/>
    <property type="match status" value="1"/>
</dbReference>
<evidence type="ECO:0000313" key="3">
    <source>
        <dbReference type="Proteomes" id="UP000701801"/>
    </source>
</evidence>
<dbReference type="AlphaFoldDB" id="A0A9N9Q2M4"/>
<feature type="region of interest" description="Disordered" evidence="1">
    <location>
        <begin position="1"/>
        <end position="54"/>
    </location>
</feature>
<feature type="region of interest" description="Disordered" evidence="1">
    <location>
        <begin position="462"/>
        <end position="498"/>
    </location>
</feature>
<dbReference type="GO" id="GO:0017025">
    <property type="term" value="F:TBP-class protein binding"/>
    <property type="evidence" value="ECO:0007669"/>
    <property type="project" value="TreeGrafter"/>
</dbReference>
<sequence>MTLFTPPLPDFAHSYLSGNNSRKRKRIRATSDSQSDEDSISPYNTNNNVSAASTNPLSLAPDEIAQYRLAGLSLDEELPSKKVLVDWPHRALKSPQNDFFPPSKSANANIKVKGRESIDATEDEDGEQTDRRTVNRSRAPHGHHLRLQHLNVLTAIVHRCLLEGDIPRATRAYSLLLRAEVGGHPVDLKSTGYWGIGAELLARSAEQAKSNKFNYTSNTDSEPDEEETKNEVPQAHGDLDDKQKEWGSRSGRENAKSYYETLIVQYPYKKQYHSYYSSLSFWPAMAACEIYGIQYEQRESLRKLSRENGDGSDSSEADNGEDEIYEDEHSNLASSIAPALSKERSRQYRRTEKLWTRQDDIRIAALTASEALASRMDEIMNKPPFDRDVSMLRLRGMIALYIGDLNLPLKPDRIGQEADRDRRFLFMTRTNAYEQGKLKKREHWAKAKLLFEKSAREGGDKIHFEKVVEDADGDDSEEHDYEENLKESREPSYDEAWR</sequence>
<dbReference type="InterPro" id="IPR053029">
    <property type="entry name" value="RNA_pol_I-specific_init_factor"/>
</dbReference>